<dbReference type="SUPFAM" id="SSF53448">
    <property type="entry name" value="Nucleotide-diphospho-sugar transferases"/>
    <property type="match status" value="1"/>
</dbReference>
<evidence type="ECO:0000259" key="2">
    <source>
        <dbReference type="Pfam" id="PF03407"/>
    </source>
</evidence>
<protein>
    <submittedName>
        <fullName evidence="3">UDP-D-xylose:L-fucose alpha-1,3-D-xylosyltransferase 3</fullName>
    </submittedName>
</protein>
<dbReference type="InterPro" id="IPR029044">
    <property type="entry name" value="Nucleotide-diphossugar_trans"/>
</dbReference>
<name>A0A9Q1HJF7_HOLLE</name>
<dbReference type="OrthoDB" id="1712432at2759"/>
<dbReference type="GO" id="GO:0016757">
    <property type="term" value="F:glycosyltransferase activity"/>
    <property type="evidence" value="ECO:0007669"/>
    <property type="project" value="TreeGrafter"/>
</dbReference>
<reference evidence="3" key="1">
    <citation type="submission" date="2021-10" db="EMBL/GenBank/DDBJ databases">
        <title>Tropical sea cucumber genome reveals ecological adaptation and Cuvierian tubules defense mechanism.</title>
        <authorList>
            <person name="Chen T."/>
        </authorList>
    </citation>
    <scope>NUCLEOTIDE SEQUENCE</scope>
    <source>
        <strain evidence="3">Nanhai2018</strain>
        <tissue evidence="3">Muscle</tissue>
    </source>
</reference>
<accession>A0A9Q1HJF7</accession>
<dbReference type="EMBL" id="JAIZAY010000002">
    <property type="protein sequence ID" value="KAJ8047281.1"/>
    <property type="molecule type" value="Genomic_DNA"/>
</dbReference>
<dbReference type="AlphaFoldDB" id="A0A9Q1HJF7"/>
<comment type="similarity">
    <text evidence="1">Belongs to the glycosyltransferase 77 family.</text>
</comment>
<dbReference type="InterPro" id="IPR005069">
    <property type="entry name" value="Nucl-diP-sugar_transferase"/>
</dbReference>
<organism evidence="3 4">
    <name type="scientific">Holothuria leucospilota</name>
    <name type="common">Black long sea cucumber</name>
    <name type="synonym">Mertensiothuria leucospilota</name>
    <dbReference type="NCBI Taxonomy" id="206669"/>
    <lineage>
        <taxon>Eukaryota</taxon>
        <taxon>Metazoa</taxon>
        <taxon>Echinodermata</taxon>
        <taxon>Eleutherozoa</taxon>
        <taxon>Echinozoa</taxon>
        <taxon>Holothuroidea</taxon>
        <taxon>Aspidochirotacea</taxon>
        <taxon>Aspidochirotida</taxon>
        <taxon>Holothuriidae</taxon>
        <taxon>Holothuria</taxon>
    </lineage>
</organism>
<comment type="caution">
    <text evidence="3">The sequence shown here is derived from an EMBL/GenBank/DDBJ whole genome shotgun (WGS) entry which is preliminary data.</text>
</comment>
<dbReference type="Pfam" id="PF03407">
    <property type="entry name" value="Nucleotid_trans"/>
    <property type="match status" value="1"/>
</dbReference>
<sequence length="290" mass="34257">MKLPPVLNNQRDNMEPVFWENGVTKIATNEKTLRSNESYQFVNFTDSVRTLTSSVLLVTTNYGFYNLTLNLLYSIQRLFIQPTILILCEDKTVYVELWKRQIKFSLKYQLALTHLEESDTIAASRNTPTYYRIMQKRISYWEILLQRGVDVFFVDSDIVLLANPFKYFTDDNSDIFVQRDGGTACAGFFYMKANNSSKNFVEAWKRALPKDPKGNQKTFNKVIKELGKNIKVNRLPKELFMSGFEYNKFQKAWWHWWPTPQPVEVHANFMIGKDTKENWLKKYKLWFVPD</sequence>
<gene>
    <name evidence="3" type="ORF">HOLleu_06248</name>
</gene>
<dbReference type="PANTHER" id="PTHR47032">
    <property type="entry name" value="UDP-D-XYLOSE:L-FUCOSE ALPHA-1,3-D-XYLOSYLTRANSFERASE-RELATED"/>
    <property type="match status" value="1"/>
</dbReference>
<feature type="domain" description="Nucleotide-diphospho-sugar transferase" evidence="2">
    <location>
        <begin position="83"/>
        <end position="278"/>
    </location>
</feature>
<evidence type="ECO:0000256" key="1">
    <source>
        <dbReference type="ARBA" id="ARBA00007033"/>
    </source>
</evidence>
<dbReference type="Proteomes" id="UP001152320">
    <property type="component" value="Chromosome 2"/>
</dbReference>
<evidence type="ECO:0000313" key="3">
    <source>
        <dbReference type="EMBL" id="KAJ8047281.1"/>
    </source>
</evidence>
<evidence type="ECO:0000313" key="4">
    <source>
        <dbReference type="Proteomes" id="UP001152320"/>
    </source>
</evidence>
<dbReference type="InterPro" id="IPR052636">
    <property type="entry name" value="UDP-D-xylose:L-fucose_XylT"/>
</dbReference>
<proteinExistence type="inferred from homology"/>
<dbReference type="GO" id="GO:0005794">
    <property type="term" value="C:Golgi apparatus"/>
    <property type="evidence" value="ECO:0007669"/>
    <property type="project" value="TreeGrafter"/>
</dbReference>
<keyword evidence="4" id="KW-1185">Reference proteome</keyword>
<dbReference type="PANTHER" id="PTHR47032:SF1">
    <property type="entry name" value="UDP-D-XYLOSE:L-FUCOSE ALPHA-1,3-D-XYLOSYLTRANSFERASE-RELATED"/>
    <property type="match status" value="1"/>
</dbReference>